<evidence type="ECO:0000259" key="8">
    <source>
        <dbReference type="Pfam" id="PF20684"/>
    </source>
</evidence>
<accession>A0A8A3PD02</accession>
<keyword evidence="2 7" id="KW-0812">Transmembrane</keyword>
<dbReference type="GO" id="GO:0016020">
    <property type="term" value="C:membrane"/>
    <property type="evidence" value="ECO:0007669"/>
    <property type="project" value="UniProtKB-SubCell"/>
</dbReference>
<comment type="subcellular location">
    <subcellularLocation>
        <location evidence="1">Membrane</location>
        <topology evidence="1">Multi-pass membrane protein</topology>
    </subcellularLocation>
</comment>
<dbReference type="InterPro" id="IPR049326">
    <property type="entry name" value="Rhodopsin_dom_fungi"/>
</dbReference>
<evidence type="ECO:0000256" key="2">
    <source>
        <dbReference type="ARBA" id="ARBA00022692"/>
    </source>
</evidence>
<feature type="domain" description="Rhodopsin" evidence="8">
    <location>
        <begin position="127"/>
        <end position="280"/>
    </location>
</feature>
<evidence type="ECO:0000256" key="6">
    <source>
        <dbReference type="SAM" id="MobiDB-lite"/>
    </source>
</evidence>
<feature type="transmembrane region" description="Helical" evidence="7">
    <location>
        <begin position="220"/>
        <end position="241"/>
    </location>
</feature>
<evidence type="ECO:0000256" key="7">
    <source>
        <dbReference type="SAM" id="Phobius"/>
    </source>
</evidence>
<comment type="similarity">
    <text evidence="5">Belongs to the SAT4 family.</text>
</comment>
<sequence>MSIPASSGMSGDAFLDYPLSPPPLGQSPNFTNPPSRASQIYISAGICLPLMLFFGALRIYAKVVLLGKRKSWDDLTCTLGLLSGFSFISLTIAAVAGGAYGFHQWDITIRDFTKEQLMARLPMLNVLRWLKVMAITGMIVTGMFYVATMITFAVLCSPKNGHTQLAYLTALASDNCSSSRPVITATGIVNIISDLFLVALPLPAVWNLHLTRRKKLGVSAMFLTGFVACTASIVGLVYRVIVVRNTDNTWVVIPVWTTTIVEMTAGVLVCCMPTTAAVFSTWRLPSIISRTRYAFKSSFRSSAQRDKTSSSSELHNMDSGRLAPARPNEWRSEDWPYSHPPSDEAGENGIRKTESVEVAFHPVNR</sequence>
<evidence type="ECO:0000313" key="10">
    <source>
        <dbReference type="Proteomes" id="UP000672032"/>
    </source>
</evidence>
<feature type="transmembrane region" description="Helical" evidence="7">
    <location>
        <begin position="187"/>
        <end position="208"/>
    </location>
</feature>
<feature type="transmembrane region" description="Helical" evidence="7">
    <location>
        <begin position="129"/>
        <end position="155"/>
    </location>
</feature>
<keyword evidence="4 7" id="KW-0472">Membrane</keyword>
<evidence type="ECO:0000313" key="9">
    <source>
        <dbReference type="EMBL" id="QSZ32974.1"/>
    </source>
</evidence>
<gene>
    <name evidence="9" type="ORF">DSL72_002558</name>
</gene>
<protein>
    <recommendedName>
        <fullName evidence="8">Rhodopsin domain-containing protein</fullName>
    </recommendedName>
</protein>
<dbReference type="InterPro" id="IPR052337">
    <property type="entry name" value="SAT4-like"/>
</dbReference>
<dbReference type="EMBL" id="CP063407">
    <property type="protein sequence ID" value="QSZ32974.1"/>
    <property type="molecule type" value="Genomic_DNA"/>
</dbReference>
<organism evidence="9 10">
    <name type="scientific">Monilinia vaccinii-corymbosi</name>
    <dbReference type="NCBI Taxonomy" id="61207"/>
    <lineage>
        <taxon>Eukaryota</taxon>
        <taxon>Fungi</taxon>
        <taxon>Dikarya</taxon>
        <taxon>Ascomycota</taxon>
        <taxon>Pezizomycotina</taxon>
        <taxon>Leotiomycetes</taxon>
        <taxon>Helotiales</taxon>
        <taxon>Sclerotiniaceae</taxon>
        <taxon>Monilinia</taxon>
    </lineage>
</organism>
<proteinExistence type="inferred from homology"/>
<dbReference type="OrthoDB" id="444631at2759"/>
<evidence type="ECO:0000256" key="3">
    <source>
        <dbReference type="ARBA" id="ARBA00022989"/>
    </source>
</evidence>
<evidence type="ECO:0000256" key="4">
    <source>
        <dbReference type="ARBA" id="ARBA00023136"/>
    </source>
</evidence>
<dbReference type="Pfam" id="PF20684">
    <property type="entry name" value="Fung_rhodopsin"/>
    <property type="match status" value="1"/>
</dbReference>
<name>A0A8A3PD02_9HELO</name>
<feature type="transmembrane region" description="Helical" evidence="7">
    <location>
        <begin position="40"/>
        <end position="61"/>
    </location>
</feature>
<dbReference type="Proteomes" id="UP000672032">
    <property type="component" value="Chromosome 3"/>
</dbReference>
<evidence type="ECO:0000256" key="5">
    <source>
        <dbReference type="ARBA" id="ARBA00038359"/>
    </source>
</evidence>
<feature type="transmembrane region" description="Helical" evidence="7">
    <location>
        <begin position="81"/>
        <end position="102"/>
    </location>
</feature>
<evidence type="ECO:0000256" key="1">
    <source>
        <dbReference type="ARBA" id="ARBA00004141"/>
    </source>
</evidence>
<reference evidence="9" key="1">
    <citation type="submission" date="2020-10" db="EMBL/GenBank/DDBJ databases">
        <title>Genome Sequence of Monilinia vaccinii-corymbosi Sheds Light on Mummy Berry Disease Infection of Blueberry and Mating Type.</title>
        <authorList>
            <person name="Yow A.G."/>
            <person name="Zhang Y."/>
            <person name="Bansal K."/>
            <person name="Eacker S.M."/>
            <person name="Sullivan S."/>
            <person name="Liachko I."/>
            <person name="Cubeta M.A."/>
            <person name="Rollins J.A."/>
            <person name="Ashrafi H."/>
        </authorList>
    </citation>
    <scope>NUCLEOTIDE SEQUENCE</scope>
    <source>
        <strain evidence="9">RL-1</strain>
    </source>
</reference>
<dbReference type="PANTHER" id="PTHR33048">
    <property type="entry name" value="PTH11-LIKE INTEGRAL MEMBRANE PROTEIN (AFU_ORTHOLOGUE AFUA_5G11245)"/>
    <property type="match status" value="1"/>
</dbReference>
<keyword evidence="10" id="KW-1185">Reference proteome</keyword>
<dbReference type="AlphaFoldDB" id="A0A8A3PD02"/>
<keyword evidence="3 7" id="KW-1133">Transmembrane helix</keyword>
<dbReference type="PANTHER" id="PTHR33048:SF158">
    <property type="entry name" value="MEMBRANE PROTEIN PTH11-LIKE, PUTATIVE-RELATED"/>
    <property type="match status" value="1"/>
</dbReference>
<feature type="region of interest" description="Disordered" evidence="6">
    <location>
        <begin position="304"/>
        <end position="365"/>
    </location>
</feature>